<evidence type="ECO:0000256" key="2">
    <source>
        <dbReference type="SAM" id="Phobius"/>
    </source>
</evidence>
<feature type="transmembrane region" description="Helical" evidence="2">
    <location>
        <begin position="64"/>
        <end position="85"/>
    </location>
</feature>
<evidence type="ECO:0000313" key="3">
    <source>
        <dbReference type="EMBL" id="OZC11379.1"/>
    </source>
</evidence>
<dbReference type="EMBL" id="KZ269980">
    <property type="protein sequence ID" value="OZC11379.1"/>
    <property type="molecule type" value="Genomic_DNA"/>
</dbReference>
<proteinExistence type="predicted"/>
<keyword evidence="2" id="KW-0472">Membrane</keyword>
<accession>A0A238C1N0</accession>
<gene>
    <name evidence="3" type="ORF">X798_01235</name>
</gene>
<feature type="transmembrane region" description="Helical" evidence="2">
    <location>
        <begin position="105"/>
        <end position="125"/>
    </location>
</feature>
<keyword evidence="4" id="KW-1185">Reference proteome</keyword>
<reference evidence="3 4" key="1">
    <citation type="submission" date="2015-12" db="EMBL/GenBank/DDBJ databases">
        <title>Draft genome of the nematode, Onchocerca flexuosa.</title>
        <authorList>
            <person name="Mitreva M."/>
        </authorList>
    </citation>
    <scope>NUCLEOTIDE SEQUENCE [LARGE SCALE GENOMIC DNA]</scope>
    <source>
        <strain evidence="3">Red Deer</strain>
    </source>
</reference>
<evidence type="ECO:0000256" key="1">
    <source>
        <dbReference type="SAM" id="MobiDB-lite"/>
    </source>
</evidence>
<dbReference type="Proteomes" id="UP000242913">
    <property type="component" value="Unassembled WGS sequence"/>
</dbReference>
<evidence type="ECO:0000313" key="4">
    <source>
        <dbReference type="Proteomes" id="UP000242913"/>
    </source>
</evidence>
<organism evidence="3 4">
    <name type="scientific">Onchocerca flexuosa</name>
    <dbReference type="NCBI Taxonomy" id="387005"/>
    <lineage>
        <taxon>Eukaryota</taxon>
        <taxon>Metazoa</taxon>
        <taxon>Ecdysozoa</taxon>
        <taxon>Nematoda</taxon>
        <taxon>Chromadorea</taxon>
        <taxon>Rhabditida</taxon>
        <taxon>Spirurina</taxon>
        <taxon>Spiruromorpha</taxon>
        <taxon>Filarioidea</taxon>
        <taxon>Onchocercidae</taxon>
        <taxon>Onchocerca</taxon>
    </lineage>
</organism>
<dbReference type="AlphaFoldDB" id="A0A238C1N0"/>
<feature type="transmembrane region" description="Helical" evidence="2">
    <location>
        <begin position="7"/>
        <end position="26"/>
    </location>
</feature>
<feature type="transmembrane region" description="Helical" evidence="2">
    <location>
        <begin position="38"/>
        <end position="57"/>
    </location>
</feature>
<keyword evidence="2" id="KW-1133">Transmembrane helix</keyword>
<sequence>MRKLIKIWLCILGAIIAIFSLNVIILECFVDKMLPCTSVHPFLLASICVNGTILFLASITERSCFIWINIIVVTGNIAVTLRTLMYELIKAYFIPTSRKEHLKNIIIWSAVLFMLSLCSAFGFVFRRFHHQKRRHHRRSTSKTDQKQNLIKRKPKG</sequence>
<protein>
    <submittedName>
        <fullName evidence="3">Uncharacterized protein</fullName>
    </submittedName>
</protein>
<feature type="region of interest" description="Disordered" evidence="1">
    <location>
        <begin position="134"/>
        <end position="156"/>
    </location>
</feature>
<name>A0A238C1N0_9BILA</name>
<keyword evidence="2" id="KW-0812">Transmembrane</keyword>